<evidence type="ECO:0000256" key="5">
    <source>
        <dbReference type="ARBA" id="ARBA00022729"/>
    </source>
</evidence>
<dbReference type="RefSeq" id="WP_198576417.1">
    <property type="nucleotide sequence ID" value="NZ_JADWOX010000007.1"/>
</dbReference>
<accession>A0ABS0SY76</accession>
<reference evidence="10 11" key="1">
    <citation type="submission" date="2020-11" db="EMBL/GenBank/DDBJ databases">
        <title>genome sequence of strain KACC 18849.</title>
        <authorList>
            <person name="Gao J."/>
            <person name="Zhang X."/>
        </authorList>
    </citation>
    <scope>NUCLEOTIDE SEQUENCE [LARGE SCALE GENOMIC DNA]</scope>
    <source>
        <strain evidence="10 11">KACC 18849</strain>
    </source>
</reference>
<dbReference type="PANTHER" id="PTHR30069:SF53">
    <property type="entry name" value="COLICIN I RECEPTOR-RELATED"/>
    <property type="match status" value="1"/>
</dbReference>
<evidence type="ECO:0000259" key="9">
    <source>
        <dbReference type="Pfam" id="PF00593"/>
    </source>
</evidence>
<feature type="domain" description="TonB-dependent receptor-like beta-barrel" evidence="9">
    <location>
        <begin position="5"/>
        <end position="239"/>
    </location>
</feature>
<dbReference type="PANTHER" id="PTHR30069">
    <property type="entry name" value="TONB-DEPENDENT OUTER MEMBRANE RECEPTOR"/>
    <property type="match status" value="1"/>
</dbReference>
<evidence type="ECO:0000256" key="1">
    <source>
        <dbReference type="ARBA" id="ARBA00004571"/>
    </source>
</evidence>
<dbReference type="InterPro" id="IPR039426">
    <property type="entry name" value="TonB-dep_rcpt-like"/>
</dbReference>
<keyword evidence="3" id="KW-1134">Transmembrane beta strand</keyword>
<keyword evidence="6" id="KW-0798">TonB box</keyword>
<organism evidence="10 11">
    <name type="scientific">Caulobacter hibisci</name>
    <dbReference type="NCBI Taxonomy" id="2035993"/>
    <lineage>
        <taxon>Bacteria</taxon>
        <taxon>Pseudomonadati</taxon>
        <taxon>Pseudomonadota</taxon>
        <taxon>Alphaproteobacteria</taxon>
        <taxon>Caulobacterales</taxon>
        <taxon>Caulobacteraceae</taxon>
        <taxon>Caulobacter</taxon>
    </lineage>
</organism>
<proteinExistence type="predicted"/>
<keyword evidence="10" id="KW-0675">Receptor</keyword>
<dbReference type="InterPro" id="IPR036942">
    <property type="entry name" value="Beta-barrel_TonB_sf"/>
</dbReference>
<evidence type="ECO:0000313" key="10">
    <source>
        <dbReference type="EMBL" id="MBI1684504.1"/>
    </source>
</evidence>
<protein>
    <submittedName>
        <fullName evidence="10">TonB-dependent receptor</fullName>
    </submittedName>
</protein>
<keyword evidence="2" id="KW-0813">Transport</keyword>
<evidence type="ECO:0000256" key="8">
    <source>
        <dbReference type="ARBA" id="ARBA00023237"/>
    </source>
</evidence>
<evidence type="ECO:0000256" key="4">
    <source>
        <dbReference type="ARBA" id="ARBA00022692"/>
    </source>
</evidence>
<dbReference type="SUPFAM" id="SSF56935">
    <property type="entry name" value="Porins"/>
    <property type="match status" value="1"/>
</dbReference>
<dbReference type="EMBL" id="JADWOX010000007">
    <property type="protein sequence ID" value="MBI1684504.1"/>
    <property type="molecule type" value="Genomic_DNA"/>
</dbReference>
<evidence type="ECO:0000313" key="11">
    <source>
        <dbReference type="Proteomes" id="UP000639859"/>
    </source>
</evidence>
<evidence type="ECO:0000256" key="6">
    <source>
        <dbReference type="ARBA" id="ARBA00023077"/>
    </source>
</evidence>
<dbReference type="Proteomes" id="UP000639859">
    <property type="component" value="Unassembled WGS sequence"/>
</dbReference>
<dbReference type="InterPro" id="IPR000531">
    <property type="entry name" value="Beta-barrel_TonB"/>
</dbReference>
<name>A0ABS0SY76_9CAUL</name>
<keyword evidence="11" id="KW-1185">Reference proteome</keyword>
<comment type="caution">
    <text evidence="10">The sequence shown here is derived from an EMBL/GenBank/DDBJ whole genome shotgun (WGS) entry which is preliminary data.</text>
</comment>
<keyword evidence="8" id="KW-0998">Cell outer membrane</keyword>
<sequence>MGKAYQFGGYAGGPLVAEKLGLSVYADATGRDPTYTASDPRLAKLEGRRALNGSATLSWTPDAAQRIDLAYSAGKDFRYRDTITTAAPILYYRFSDDIEREQLALSYKGDWSWGYTSLRAYRSEIERVNIRSAKQTPSAPVRIVEQVVDGVVSIPVAGAHRFSVGGDLRRQNLCNPEVNDWQTSPRHYTVFHATERLTLKGGVGRGFKAPSLTQLSPDYDVAAAGGRSTVFGNPNLKPEIRHDLKNLVETQCTAFCGIRGR</sequence>
<dbReference type="Pfam" id="PF00593">
    <property type="entry name" value="TonB_dep_Rec_b-barrel"/>
    <property type="match status" value="1"/>
</dbReference>
<keyword evidence="4" id="KW-0812">Transmembrane</keyword>
<keyword evidence="7" id="KW-0472">Membrane</keyword>
<evidence type="ECO:0000256" key="3">
    <source>
        <dbReference type="ARBA" id="ARBA00022452"/>
    </source>
</evidence>
<keyword evidence="5" id="KW-0732">Signal</keyword>
<evidence type="ECO:0000256" key="7">
    <source>
        <dbReference type="ARBA" id="ARBA00023136"/>
    </source>
</evidence>
<evidence type="ECO:0000256" key="2">
    <source>
        <dbReference type="ARBA" id="ARBA00022448"/>
    </source>
</evidence>
<gene>
    <name evidence="10" type="ORF">I4Q42_12580</name>
</gene>
<comment type="subcellular location">
    <subcellularLocation>
        <location evidence="1">Cell outer membrane</location>
        <topology evidence="1">Multi-pass membrane protein</topology>
    </subcellularLocation>
</comment>
<dbReference type="Gene3D" id="2.40.170.20">
    <property type="entry name" value="TonB-dependent receptor, beta-barrel domain"/>
    <property type="match status" value="2"/>
</dbReference>